<dbReference type="KEGG" id="lamb:KBB96_08485"/>
<dbReference type="InterPro" id="IPR003594">
    <property type="entry name" value="HATPase_dom"/>
</dbReference>
<dbReference type="PANTHER" id="PTHR45436">
    <property type="entry name" value="SENSOR HISTIDINE KINASE YKOH"/>
    <property type="match status" value="1"/>
</dbReference>
<keyword evidence="6 12" id="KW-0812">Transmembrane</keyword>
<dbReference type="Gene3D" id="1.10.287.130">
    <property type="match status" value="1"/>
</dbReference>
<dbReference type="SUPFAM" id="SSF47384">
    <property type="entry name" value="Homodimeric domain of signal transducing histidine kinase"/>
    <property type="match status" value="1"/>
</dbReference>
<keyword evidence="9" id="KW-0902">Two-component regulatory system</keyword>
<evidence type="ECO:0000256" key="11">
    <source>
        <dbReference type="SAM" id="MobiDB-lite"/>
    </source>
</evidence>
<feature type="region of interest" description="Disordered" evidence="11">
    <location>
        <begin position="60"/>
        <end position="117"/>
    </location>
</feature>
<feature type="compositionally biased region" description="Pro residues" evidence="11">
    <location>
        <begin position="70"/>
        <end position="87"/>
    </location>
</feature>
<dbReference type="Pfam" id="PF00672">
    <property type="entry name" value="HAMP"/>
    <property type="match status" value="1"/>
</dbReference>
<dbReference type="SUPFAM" id="SSF158472">
    <property type="entry name" value="HAMP domain-like"/>
    <property type="match status" value="1"/>
</dbReference>
<dbReference type="Proteomes" id="UP000676169">
    <property type="component" value="Chromosome"/>
</dbReference>
<dbReference type="GO" id="GO:0005886">
    <property type="term" value="C:plasma membrane"/>
    <property type="evidence" value="ECO:0007669"/>
    <property type="project" value="TreeGrafter"/>
</dbReference>
<dbReference type="CDD" id="cd06225">
    <property type="entry name" value="HAMP"/>
    <property type="match status" value="1"/>
</dbReference>
<dbReference type="FunFam" id="3.30.565.10:FF:000006">
    <property type="entry name" value="Sensor histidine kinase WalK"/>
    <property type="match status" value="1"/>
</dbReference>
<dbReference type="InterPro" id="IPR005467">
    <property type="entry name" value="His_kinase_dom"/>
</dbReference>
<dbReference type="SMART" id="SM00304">
    <property type="entry name" value="HAMP"/>
    <property type="match status" value="1"/>
</dbReference>
<comment type="subcellular location">
    <subcellularLocation>
        <location evidence="2">Membrane</location>
    </subcellularLocation>
</comment>
<dbReference type="Pfam" id="PF02518">
    <property type="entry name" value="HATPase_c"/>
    <property type="match status" value="1"/>
</dbReference>
<keyword evidence="5" id="KW-0808">Transferase</keyword>
<evidence type="ECO:0000256" key="12">
    <source>
        <dbReference type="SAM" id="Phobius"/>
    </source>
</evidence>
<dbReference type="Pfam" id="PF00512">
    <property type="entry name" value="HisKA"/>
    <property type="match status" value="1"/>
</dbReference>
<evidence type="ECO:0000313" key="15">
    <source>
        <dbReference type="EMBL" id="QUE52915.1"/>
    </source>
</evidence>
<evidence type="ECO:0000256" key="2">
    <source>
        <dbReference type="ARBA" id="ARBA00004370"/>
    </source>
</evidence>
<dbReference type="InterPro" id="IPR036097">
    <property type="entry name" value="HisK_dim/P_sf"/>
</dbReference>
<protein>
    <recommendedName>
        <fullName evidence="3">histidine kinase</fullName>
        <ecNumber evidence="3">2.7.13.3</ecNumber>
    </recommendedName>
</protein>
<keyword evidence="16" id="KW-1185">Reference proteome</keyword>
<evidence type="ECO:0000259" key="14">
    <source>
        <dbReference type="PROSITE" id="PS50885"/>
    </source>
</evidence>
<dbReference type="PRINTS" id="PR00344">
    <property type="entry name" value="BCTRLSENSOR"/>
</dbReference>
<dbReference type="PROSITE" id="PS50885">
    <property type="entry name" value="HAMP"/>
    <property type="match status" value="1"/>
</dbReference>
<feature type="transmembrane region" description="Helical" evidence="12">
    <location>
        <begin position="12"/>
        <end position="30"/>
    </location>
</feature>
<evidence type="ECO:0000256" key="1">
    <source>
        <dbReference type="ARBA" id="ARBA00000085"/>
    </source>
</evidence>
<keyword evidence="8 12" id="KW-1133">Transmembrane helix</keyword>
<dbReference type="SUPFAM" id="SSF55874">
    <property type="entry name" value="ATPase domain of HSP90 chaperone/DNA topoisomerase II/histidine kinase"/>
    <property type="match status" value="1"/>
</dbReference>
<dbReference type="RefSeq" id="WP_211634259.1">
    <property type="nucleotide sequence ID" value="NZ_CP073100.1"/>
</dbReference>
<dbReference type="Gene3D" id="6.10.340.10">
    <property type="match status" value="1"/>
</dbReference>
<keyword evidence="7" id="KW-0418">Kinase</keyword>
<proteinExistence type="predicted"/>
<dbReference type="InterPro" id="IPR003660">
    <property type="entry name" value="HAMP_dom"/>
</dbReference>
<evidence type="ECO:0000256" key="5">
    <source>
        <dbReference type="ARBA" id="ARBA00022679"/>
    </source>
</evidence>
<evidence type="ECO:0000256" key="6">
    <source>
        <dbReference type="ARBA" id="ARBA00022692"/>
    </source>
</evidence>
<feature type="domain" description="Histidine kinase" evidence="13">
    <location>
        <begin position="287"/>
        <end position="501"/>
    </location>
</feature>
<sequence length="501" mass="55254">MASRSIRWRLQAWLALFLVLLLLGFGFSVWQLERIQMMRRVDAELEKKVSLLSVAVRGGEAAGMQEQGPGPGPAPDWMPDGEIPPLPPDRDPGEARGGPGGGMRRRERPSPVQPRVPDEVRKVFAAQPAEGAFYYCIWHGDREEARSGAAPADVEPPQRLGRDTMVRYRERGNLREAYHFTERGHCILVGTSLDAQRKALMERLMTLALIGAGVLVTGLAGGWWLTTRAIRPIEEIGATARRISDGDLSQRIPVAGDSELADLAVVLNTTFSRLEQAFDRQRQFTADASHELRTPLTLMISEAQTALARERSPEDYREALSGCLDAAQQMRRLTEALLELARTDGGSGAARDVFDLSVCVREVAERFQPMIAERGLKLEMDLAPVEIEGGVERFGLVVANLLSNAIHYNVQGGTVWLITRRAGDSAEFVVEDTGIGISPEDQSQVFERFFRADKARSRIDGKFGLGLAICRAVVEADGGTIQLQSREGKGSRFTVRYPVPR</sequence>
<feature type="domain" description="HAMP" evidence="14">
    <location>
        <begin position="227"/>
        <end position="279"/>
    </location>
</feature>
<dbReference type="EMBL" id="CP073100">
    <property type="protein sequence ID" value="QUE52915.1"/>
    <property type="molecule type" value="Genomic_DNA"/>
</dbReference>
<evidence type="ECO:0000256" key="4">
    <source>
        <dbReference type="ARBA" id="ARBA00022553"/>
    </source>
</evidence>
<dbReference type="Gene3D" id="3.30.565.10">
    <property type="entry name" value="Histidine kinase-like ATPase, C-terminal domain"/>
    <property type="match status" value="1"/>
</dbReference>
<organism evidence="15 16">
    <name type="scientific">Luteolibacter ambystomatis</name>
    <dbReference type="NCBI Taxonomy" id="2824561"/>
    <lineage>
        <taxon>Bacteria</taxon>
        <taxon>Pseudomonadati</taxon>
        <taxon>Verrucomicrobiota</taxon>
        <taxon>Verrucomicrobiia</taxon>
        <taxon>Verrucomicrobiales</taxon>
        <taxon>Verrucomicrobiaceae</taxon>
        <taxon>Luteolibacter</taxon>
    </lineage>
</organism>
<dbReference type="SMART" id="SM00387">
    <property type="entry name" value="HATPase_c"/>
    <property type="match status" value="1"/>
</dbReference>
<name>A0A975PGT8_9BACT</name>
<dbReference type="CDD" id="cd00082">
    <property type="entry name" value="HisKA"/>
    <property type="match status" value="1"/>
</dbReference>
<dbReference type="InterPro" id="IPR004358">
    <property type="entry name" value="Sig_transdc_His_kin-like_C"/>
</dbReference>
<dbReference type="InterPro" id="IPR050428">
    <property type="entry name" value="TCS_sensor_his_kinase"/>
</dbReference>
<comment type="catalytic activity">
    <reaction evidence="1">
        <text>ATP + protein L-histidine = ADP + protein N-phospho-L-histidine.</text>
        <dbReference type="EC" id="2.7.13.3"/>
    </reaction>
</comment>
<keyword evidence="4" id="KW-0597">Phosphoprotein</keyword>
<gene>
    <name evidence="15" type="ORF">KBB96_08485</name>
</gene>
<dbReference type="InterPro" id="IPR036890">
    <property type="entry name" value="HATPase_C_sf"/>
</dbReference>
<evidence type="ECO:0000256" key="10">
    <source>
        <dbReference type="ARBA" id="ARBA00023136"/>
    </source>
</evidence>
<evidence type="ECO:0000259" key="13">
    <source>
        <dbReference type="PROSITE" id="PS50109"/>
    </source>
</evidence>
<dbReference type="AlphaFoldDB" id="A0A975PGT8"/>
<dbReference type="InterPro" id="IPR003661">
    <property type="entry name" value="HisK_dim/P_dom"/>
</dbReference>
<evidence type="ECO:0000256" key="9">
    <source>
        <dbReference type="ARBA" id="ARBA00023012"/>
    </source>
</evidence>
<dbReference type="FunFam" id="1.10.287.130:FF:000001">
    <property type="entry name" value="Two-component sensor histidine kinase"/>
    <property type="match status" value="1"/>
</dbReference>
<dbReference type="SMART" id="SM00388">
    <property type="entry name" value="HisKA"/>
    <property type="match status" value="1"/>
</dbReference>
<evidence type="ECO:0000256" key="7">
    <source>
        <dbReference type="ARBA" id="ARBA00022777"/>
    </source>
</evidence>
<dbReference type="EC" id="2.7.13.3" evidence="3"/>
<evidence type="ECO:0000313" key="16">
    <source>
        <dbReference type="Proteomes" id="UP000676169"/>
    </source>
</evidence>
<feature type="transmembrane region" description="Helical" evidence="12">
    <location>
        <begin position="204"/>
        <end position="225"/>
    </location>
</feature>
<evidence type="ECO:0000256" key="3">
    <source>
        <dbReference type="ARBA" id="ARBA00012438"/>
    </source>
</evidence>
<accession>A0A975PGT8</accession>
<reference evidence="15" key="1">
    <citation type="submission" date="2021-04" db="EMBL/GenBank/DDBJ databases">
        <title>Luteolibacter sp. 32A isolated from the skin of an Anderson's salamander (Ambystoma andersonii).</title>
        <authorList>
            <person name="Spergser J."/>
            <person name="Busse H.-J."/>
        </authorList>
    </citation>
    <scope>NUCLEOTIDE SEQUENCE</scope>
    <source>
        <strain evidence="15">32A</strain>
    </source>
</reference>
<dbReference type="PANTHER" id="PTHR45436:SF5">
    <property type="entry name" value="SENSOR HISTIDINE KINASE TRCS"/>
    <property type="match status" value="1"/>
</dbReference>
<dbReference type="PROSITE" id="PS50109">
    <property type="entry name" value="HIS_KIN"/>
    <property type="match status" value="1"/>
</dbReference>
<dbReference type="GO" id="GO:0000155">
    <property type="term" value="F:phosphorelay sensor kinase activity"/>
    <property type="evidence" value="ECO:0007669"/>
    <property type="project" value="InterPro"/>
</dbReference>
<keyword evidence="10 12" id="KW-0472">Membrane</keyword>
<evidence type="ECO:0000256" key="8">
    <source>
        <dbReference type="ARBA" id="ARBA00022989"/>
    </source>
</evidence>